<gene>
    <name evidence="4" type="ORF">BdWA1_000283</name>
</gene>
<protein>
    <submittedName>
        <fullName evidence="4">Bifunctional Exosome complex component</fullName>
    </submittedName>
</protein>
<dbReference type="GO" id="GO:0005730">
    <property type="term" value="C:nucleolus"/>
    <property type="evidence" value="ECO:0007669"/>
    <property type="project" value="UniProtKB-SubCell"/>
</dbReference>
<dbReference type="RefSeq" id="XP_067804126.1">
    <property type="nucleotide sequence ID" value="XM_067945335.1"/>
</dbReference>
<dbReference type="PANTHER" id="PTHR12686:SF8">
    <property type="entry name" value="EXOSOME COMPLEX COMPONENT CSL4"/>
    <property type="match status" value="1"/>
</dbReference>
<evidence type="ECO:0000313" key="4">
    <source>
        <dbReference type="EMBL" id="KAK2197284.1"/>
    </source>
</evidence>
<organism evidence="4 5">
    <name type="scientific">Babesia duncani</name>
    <dbReference type="NCBI Taxonomy" id="323732"/>
    <lineage>
        <taxon>Eukaryota</taxon>
        <taxon>Sar</taxon>
        <taxon>Alveolata</taxon>
        <taxon>Apicomplexa</taxon>
        <taxon>Aconoidasida</taxon>
        <taxon>Piroplasmida</taxon>
        <taxon>Babesiidae</taxon>
        <taxon>Babesia</taxon>
    </lineage>
</organism>
<dbReference type="GeneID" id="94334581"/>
<comment type="subcellular location">
    <subcellularLocation>
        <location evidence="1">Nucleus</location>
        <location evidence="1">Nucleolus</location>
    </subcellularLocation>
</comment>
<dbReference type="GO" id="GO:0006396">
    <property type="term" value="P:RNA processing"/>
    <property type="evidence" value="ECO:0007669"/>
    <property type="project" value="InterPro"/>
</dbReference>
<accession>A0AAD9PM49</accession>
<evidence type="ECO:0000313" key="5">
    <source>
        <dbReference type="Proteomes" id="UP001214638"/>
    </source>
</evidence>
<evidence type="ECO:0000256" key="2">
    <source>
        <dbReference type="ARBA" id="ARBA00022835"/>
    </source>
</evidence>
<sequence length="137" mass="14983">MPRLVVPGTLLGSASTYTAGENIYERNGSLYSSVLGTLHTSTNTENGSQLMSVETGNPKLPYVGCTVLAQIVKITRKRADCNIICVDGRPLGQVQKGILVPNNIHESKTLDTTLYEWFKPGDTIRAQVQMVRVLHPK</sequence>
<dbReference type="AlphaFoldDB" id="A0AAD9PM49"/>
<reference evidence="4" key="1">
    <citation type="journal article" date="2023" name="Nat. Microbiol.">
        <title>Babesia duncani multi-omics identifies virulence factors and drug targets.</title>
        <authorList>
            <person name="Singh P."/>
            <person name="Lonardi S."/>
            <person name="Liang Q."/>
            <person name="Vydyam P."/>
            <person name="Khabirova E."/>
            <person name="Fang T."/>
            <person name="Gihaz S."/>
            <person name="Thekkiniath J."/>
            <person name="Munshi M."/>
            <person name="Abel S."/>
            <person name="Ciampossin L."/>
            <person name="Batugedara G."/>
            <person name="Gupta M."/>
            <person name="Lu X.M."/>
            <person name="Lenz T."/>
            <person name="Chakravarty S."/>
            <person name="Cornillot E."/>
            <person name="Hu Y."/>
            <person name="Ma W."/>
            <person name="Gonzalez L.M."/>
            <person name="Sanchez S."/>
            <person name="Estrada K."/>
            <person name="Sanchez-Flores A."/>
            <person name="Montero E."/>
            <person name="Harb O.S."/>
            <person name="Le Roch K.G."/>
            <person name="Mamoun C.B."/>
        </authorList>
    </citation>
    <scope>NUCLEOTIDE SEQUENCE</scope>
    <source>
        <strain evidence="4">WA1</strain>
    </source>
</reference>
<dbReference type="InterPro" id="IPR025721">
    <property type="entry name" value="Exosome_cplx_N_dom"/>
</dbReference>
<dbReference type="PANTHER" id="PTHR12686">
    <property type="entry name" value="3'-5' EXORIBONUCLEASE CSL4-RELATED"/>
    <property type="match status" value="1"/>
</dbReference>
<comment type="caution">
    <text evidence="4">The sequence shown here is derived from an EMBL/GenBank/DDBJ whole genome shotgun (WGS) entry which is preliminary data.</text>
</comment>
<dbReference type="KEGG" id="bdw:94334581"/>
<keyword evidence="2" id="KW-0271">Exosome</keyword>
<dbReference type="GO" id="GO:0000178">
    <property type="term" value="C:exosome (RNase complex)"/>
    <property type="evidence" value="ECO:0007669"/>
    <property type="project" value="UniProtKB-KW"/>
</dbReference>
<dbReference type="SUPFAM" id="SSF110324">
    <property type="entry name" value="Ribosomal L27 protein-like"/>
    <property type="match status" value="1"/>
</dbReference>
<dbReference type="Proteomes" id="UP001214638">
    <property type="component" value="Unassembled WGS sequence"/>
</dbReference>
<dbReference type="Gene3D" id="2.40.50.140">
    <property type="entry name" value="Nucleic acid-binding proteins"/>
    <property type="match status" value="1"/>
</dbReference>
<evidence type="ECO:0000256" key="1">
    <source>
        <dbReference type="ARBA" id="ARBA00004604"/>
    </source>
</evidence>
<proteinExistence type="predicted"/>
<dbReference type="SUPFAM" id="SSF50249">
    <property type="entry name" value="Nucleic acid-binding proteins"/>
    <property type="match status" value="1"/>
</dbReference>
<dbReference type="InterPro" id="IPR012340">
    <property type="entry name" value="NA-bd_OB-fold"/>
</dbReference>
<evidence type="ECO:0000259" key="3">
    <source>
        <dbReference type="Pfam" id="PF14382"/>
    </source>
</evidence>
<feature type="domain" description="Exosome complex component N-terminal" evidence="3">
    <location>
        <begin position="4"/>
        <end position="40"/>
    </location>
</feature>
<dbReference type="Pfam" id="PF14382">
    <property type="entry name" value="ECR1_N"/>
    <property type="match status" value="1"/>
</dbReference>
<dbReference type="InterPro" id="IPR039771">
    <property type="entry name" value="Csl4"/>
</dbReference>
<dbReference type="EMBL" id="JALLKP010000001">
    <property type="protein sequence ID" value="KAK2197284.1"/>
    <property type="molecule type" value="Genomic_DNA"/>
</dbReference>
<name>A0AAD9PM49_9APIC</name>
<keyword evidence="5" id="KW-1185">Reference proteome</keyword>
<dbReference type="Gene3D" id="2.40.50.100">
    <property type="match status" value="1"/>
</dbReference>